<dbReference type="Proteomes" id="UP000002027">
    <property type="component" value="Chromosome 2"/>
</dbReference>
<name>D1CAF0_SPHTD</name>
<organism evidence="1 2">
    <name type="scientific">Sphaerobacter thermophilus (strain ATCC 49802 / DSM 20745 / KCCM 41009 / NCIMB 13125 / S 6022)</name>
    <dbReference type="NCBI Taxonomy" id="479434"/>
    <lineage>
        <taxon>Bacteria</taxon>
        <taxon>Pseudomonadati</taxon>
        <taxon>Thermomicrobiota</taxon>
        <taxon>Thermomicrobia</taxon>
        <taxon>Sphaerobacterales</taxon>
        <taxon>Sphaerobacterineae</taxon>
        <taxon>Sphaerobacteraceae</taxon>
        <taxon>Sphaerobacter</taxon>
    </lineage>
</organism>
<reference evidence="1 2" key="2">
    <citation type="journal article" date="2010" name="Stand. Genomic Sci.">
        <title>Complete genome sequence of Desulfohalobium retbaense type strain (HR(100)).</title>
        <authorList>
            <person name="Spring S."/>
            <person name="Nolan M."/>
            <person name="Lapidus A."/>
            <person name="Glavina Del Rio T."/>
            <person name="Copeland A."/>
            <person name="Tice H."/>
            <person name="Cheng J.F."/>
            <person name="Lucas S."/>
            <person name="Land M."/>
            <person name="Chen F."/>
            <person name="Bruce D."/>
            <person name="Goodwin L."/>
            <person name="Pitluck S."/>
            <person name="Ivanova N."/>
            <person name="Mavromatis K."/>
            <person name="Mikhailova N."/>
            <person name="Pati A."/>
            <person name="Chen A."/>
            <person name="Palaniappan K."/>
            <person name="Hauser L."/>
            <person name="Chang Y.J."/>
            <person name="Jeffries C.D."/>
            <person name="Munk C."/>
            <person name="Kiss H."/>
            <person name="Chain P."/>
            <person name="Han C."/>
            <person name="Brettin T."/>
            <person name="Detter J.C."/>
            <person name="Schuler E."/>
            <person name="Goker M."/>
            <person name="Rohde M."/>
            <person name="Bristow J."/>
            <person name="Eisen J.A."/>
            <person name="Markowitz V."/>
            <person name="Hugenholtz P."/>
            <person name="Kyrpides N.C."/>
            <person name="Klenk H.P."/>
        </authorList>
    </citation>
    <scope>NUCLEOTIDE SEQUENCE [LARGE SCALE GENOMIC DNA]</scope>
    <source>
        <strain evidence="2">ATCC 49802 / DSM 20745 / S 6022</strain>
    </source>
</reference>
<keyword evidence="2" id="KW-1185">Reference proteome</keyword>
<dbReference type="HOGENOM" id="CLU_157330_0_0_0"/>
<accession>D1CAF0</accession>
<dbReference type="InParanoid" id="D1CAF0"/>
<sequence length="120" mass="13438">MKTPNEATITEQPRPAAVCRRLLAALEATEGRRRKRKRNTAPDALGLAIKRELFEAVIEADPDPDDFEAWLLAYCQRFGLSSGPVRAMALDVLDEYRLALASENLWGWLDRGAPSDDARQ</sequence>
<dbReference type="EMBL" id="CP001824">
    <property type="protein sequence ID" value="ACZ40793.1"/>
    <property type="molecule type" value="Genomic_DNA"/>
</dbReference>
<dbReference type="eggNOG" id="ENOG50301EZ">
    <property type="taxonomic scope" value="Bacteria"/>
</dbReference>
<evidence type="ECO:0000313" key="2">
    <source>
        <dbReference type="Proteomes" id="UP000002027"/>
    </source>
</evidence>
<gene>
    <name evidence="1" type="ordered locus">Sthe_3393</name>
</gene>
<dbReference type="AlphaFoldDB" id="D1CAF0"/>
<dbReference type="RefSeq" id="WP_012873828.1">
    <property type="nucleotide sequence ID" value="NC_013524.1"/>
</dbReference>
<protein>
    <submittedName>
        <fullName evidence="1">Uncharacterized protein</fullName>
    </submittedName>
</protein>
<dbReference type="STRING" id="479434.Sthe_3393"/>
<dbReference type="KEGG" id="sti:Sthe_3393"/>
<proteinExistence type="predicted"/>
<reference evidence="2" key="1">
    <citation type="submission" date="2009-11" db="EMBL/GenBank/DDBJ databases">
        <title>The complete chromosome 2 of Sphaerobacter thermophilus DSM 20745.</title>
        <authorList>
            <person name="Lucas S."/>
            <person name="Copeland A."/>
            <person name="Lapidus A."/>
            <person name="Glavina del Rio T."/>
            <person name="Dalin E."/>
            <person name="Tice H."/>
            <person name="Bruce D."/>
            <person name="Goodwin L."/>
            <person name="Pitluck S."/>
            <person name="Kyrpides N."/>
            <person name="Mavromatis K."/>
            <person name="Ivanova N."/>
            <person name="Mikhailova N."/>
            <person name="LaButti K.M."/>
            <person name="Clum A."/>
            <person name="Sun H.I."/>
            <person name="Brettin T."/>
            <person name="Detter J.C."/>
            <person name="Han C."/>
            <person name="Larimer F."/>
            <person name="Land M."/>
            <person name="Hauser L."/>
            <person name="Markowitz V."/>
            <person name="Cheng J.F."/>
            <person name="Hugenholtz P."/>
            <person name="Woyke T."/>
            <person name="Wu D."/>
            <person name="Steenblock K."/>
            <person name="Schneider S."/>
            <person name="Pukall R."/>
            <person name="Goeker M."/>
            <person name="Klenk H.P."/>
            <person name="Eisen J.A."/>
        </authorList>
    </citation>
    <scope>NUCLEOTIDE SEQUENCE [LARGE SCALE GENOMIC DNA]</scope>
    <source>
        <strain evidence="2">ATCC 49802 / DSM 20745 / S 6022</strain>
    </source>
</reference>
<evidence type="ECO:0000313" key="1">
    <source>
        <dbReference type="EMBL" id="ACZ40793.1"/>
    </source>
</evidence>